<dbReference type="GO" id="GO:0043565">
    <property type="term" value="F:sequence-specific DNA binding"/>
    <property type="evidence" value="ECO:0007669"/>
    <property type="project" value="TreeGrafter"/>
</dbReference>
<dbReference type="PANTHER" id="PTHR30537">
    <property type="entry name" value="HTH-TYPE TRANSCRIPTIONAL REGULATOR"/>
    <property type="match status" value="1"/>
</dbReference>
<dbReference type="Pfam" id="PF00126">
    <property type="entry name" value="HTH_1"/>
    <property type="match status" value="1"/>
</dbReference>
<dbReference type="PhylomeDB" id="Q2RWA6"/>
<accession>Q2RWA6</accession>
<evidence type="ECO:0000256" key="4">
    <source>
        <dbReference type="ARBA" id="ARBA00023163"/>
    </source>
</evidence>
<dbReference type="InterPro" id="IPR000847">
    <property type="entry name" value="LysR_HTH_N"/>
</dbReference>
<dbReference type="GO" id="GO:0006351">
    <property type="term" value="P:DNA-templated transcription"/>
    <property type="evidence" value="ECO:0007669"/>
    <property type="project" value="TreeGrafter"/>
</dbReference>
<dbReference type="FunFam" id="1.10.10.10:FF:000038">
    <property type="entry name" value="Glycine cleavage system transcriptional activator"/>
    <property type="match status" value="1"/>
</dbReference>
<dbReference type="InterPro" id="IPR058163">
    <property type="entry name" value="LysR-type_TF_proteobact-type"/>
</dbReference>
<dbReference type="DNASU" id="3834091"/>
<keyword evidence="2" id="KW-0805">Transcription regulation</keyword>
<keyword evidence="7" id="KW-1185">Reference proteome</keyword>
<keyword evidence="3" id="KW-0238">DNA-binding</keyword>
<comment type="similarity">
    <text evidence="1">Belongs to the LysR transcriptional regulatory family.</text>
</comment>
<dbReference type="FunFam" id="3.40.190.10:FF:000017">
    <property type="entry name" value="Glycine cleavage system transcriptional activator"/>
    <property type="match status" value="1"/>
</dbReference>
<dbReference type="EnsemblBacteria" id="ABC21589">
    <property type="protein sequence ID" value="ABC21589"/>
    <property type="gene ID" value="Rru_A0785"/>
</dbReference>
<evidence type="ECO:0000256" key="1">
    <source>
        <dbReference type="ARBA" id="ARBA00009437"/>
    </source>
</evidence>
<gene>
    <name evidence="6" type="ordered locus">Rru_A0785</name>
</gene>
<dbReference type="SMR" id="Q2RWA6"/>
<dbReference type="PROSITE" id="PS50931">
    <property type="entry name" value="HTH_LYSR"/>
    <property type="match status" value="1"/>
</dbReference>
<dbReference type="InterPro" id="IPR036388">
    <property type="entry name" value="WH-like_DNA-bd_sf"/>
</dbReference>
<evidence type="ECO:0000256" key="2">
    <source>
        <dbReference type="ARBA" id="ARBA00023015"/>
    </source>
</evidence>
<dbReference type="NCBIfam" id="NF008352">
    <property type="entry name" value="PRK11139.1"/>
    <property type="match status" value="1"/>
</dbReference>
<protein>
    <submittedName>
        <fullName evidence="6">Transcriptional regulator, LysR family</fullName>
    </submittedName>
</protein>
<dbReference type="PRINTS" id="PR00039">
    <property type="entry name" value="HTHLYSR"/>
</dbReference>
<evidence type="ECO:0000313" key="7">
    <source>
        <dbReference type="Proteomes" id="UP000001929"/>
    </source>
</evidence>
<dbReference type="EMBL" id="CP000230">
    <property type="protein sequence ID" value="ABC21589.1"/>
    <property type="molecule type" value="Genomic_DNA"/>
</dbReference>
<sequence length="311" mass="34181">MMPRDDTLPTIRRRLPPLTALRTFEAVARHLSVTNAADELSVTPAAVSQQIRQLEDTLGTALLRRHGRSLALTDAGRALQPGLSEAFDRLVQAITEMRPAADARPVVRVAVTPSFAEKWLVPRLGLFIRANEGIDVHVMAGMELMDFAREPVDLAVRFGAGRYPGLTVELLREEEVFPVCAPALLSGAQPIRKVVDLRHHVLIHDDNPAERDVCPDWTMWLTAAGFADLPAANGPRFNQSSMVLEAAAQGLGVALAKGFLARADLESGRLARPFAENHALRFAYWVVSTPQALVRPEVRLFRDWLLGEAAE</sequence>
<dbReference type="Gene3D" id="3.40.190.10">
    <property type="entry name" value="Periplasmic binding protein-like II"/>
    <property type="match status" value="2"/>
</dbReference>
<dbReference type="HOGENOM" id="CLU_039613_37_0_5"/>
<evidence type="ECO:0000256" key="3">
    <source>
        <dbReference type="ARBA" id="ARBA00023125"/>
    </source>
</evidence>
<dbReference type="Pfam" id="PF03466">
    <property type="entry name" value="LysR_substrate"/>
    <property type="match status" value="1"/>
</dbReference>
<evidence type="ECO:0000259" key="5">
    <source>
        <dbReference type="PROSITE" id="PS50931"/>
    </source>
</evidence>
<dbReference type="Gene3D" id="1.10.10.10">
    <property type="entry name" value="Winged helix-like DNA-binding domain superfamily/Winged helix DNA-binding domain"/>
    <property type="match status" value="1"/>
</dbReference>
<dbReference type="SUPFAM" id="SSF46785">
    <property type="entry name" value="Winged helix' DNA-binding domain"/>
    <property type="match status" value="1"/>
</dbReference>
<feature type="domain" description="HTH lysR-type" evidence="5">
    <location>
        <begin position="16"/>
        <end position="73"/>
    </location>
</feature>
<dbReference type="KEGG" id="rru:Rru_A0785"/>
<dbReference type="CDD" id="cd08432">
    <property type="entry name" value="PBP2_GcdR_TrpI_HvrB_AmpR_like"/>
    <property type="match status" value="1"/>
</dbReference>
<evidence type="ECO:0000313" key="6">
    <source>
        <dbReference type="EMBL" id="ABC21589.1"/>
    </source>
</evidence>
<reference evidence="6 7" key="1">
    <citation type="journal article" date="2011" name="Stand. Genomic Sci.">
        <title>Complete genome sequence of Rhodospirillum rubrum type strain (S1).</title>
        <authorList>
            <person name="Munk A.C."/>
            <person name="Copeland A."/>
            <person name="Lucas S."/>
            <person name="Lapidus A."/>
            <person name="Del Rio T.G."/>
            <person name="Barry K."/>
            <person name="Detter J.C."/>
            <person name="Hammon N."/>
            <person name="Israni S."/>
            <person name="Pitluck S."/>
            <person name="Brettin T."/>
            <person name="Bruce D."/>
            <person name="Han C."/>
            <person name="Tapia R."/>
            <person name="Gilna P."/>
            <person name="Schmutz J."/>
            <person name="Larimer F."/>
            <person name="Land M."/>
            <person name="Kyrpides N.C."/>
            <person name="Mavromatis K."/>
            <person name="Richardson P."/>
            <person name="Rohde M."/>
            <person name="Goker M."/>
            <person name="Klenk H.P."/>
            <person name="Zhang Y."/>
            <person name="Roberts G.P."/>
            <person name="Reslewic S."/>
            <person name="Schwartz D.C."/>
        </authorList>
    </citation>
    <scope>NUCLEOTIDE SEQUENCE [LARGE SCALE GENOMIC DNA]</scope>
    <source>
        <strain evidence="7">ATCC 11170 / ATH 1.1.1 / DSM 467 / LMG 4362 / NCIMB 8255 / S1</strain>
    </source>
</reference>
<dbReference type="InterPro" id="IPR005119">
    <property type="entry name" value="LysR_subst-bd"/>
</dbReference>
<dbReference type="AlphaFoldDB" id="Q2RWA6"/>
<dbReference type="InterPro" id="IPR036390">
    <property type="entry name" value="WH_DNA-bd_sf"/>
</dbReference>
<proteinExistence type="inferred from homology"/>
<dbReference type="GO" id="GO:0003700">
    <property type="term" value="F:DNA-binding transcription factor activity"/>
    <property type="evidence" value="ECO:0007669"/>
    <property type="project" value="InterPro"/>
</dbReference>
<name>Q2RWA6_RHORT</name>
<dbReference type="PANTHER" id="PTHR30537:SF26">
    <property type="entry name" value="GLYCINE CLEAVAGE SYSTEM TRANSCRIPTIONAL ACTIVATOR"/>
    <property type="match status" value="1"/>
</dbReference>
<dbReference type="RefSeq" id="WP_011388543.1">
    <property type="nucleotide sequence ID" value="NC_007643.1"/>
</dbReference>
<dbReference type="PATRIC" id="fig|269796.9.peg.838"/>
<keyword evidence="4" id="KW-0804">Transcription</keyword>
<dbReference type="eggNOG" id="COG0583">
    <property type="taxonomic scope" value="Bacteria"/>
</dbReference>
<dbReference type="STRING" id="269796.Rru_A0785"/>
<dbReference type="Proteomes" id="UP000001929">
    <property type="component" value="Chromosome"/>
</dbReference>
<organism evidence="6 7">
    <name type="scientific">Rhodospirillum rubrum (strain ATCC 11170 / ATH 1.1.1 / DSM 467 / LMG 4362 / NCIMB 8255 / S1)</name>
    <dbReference type="NCBI Taxonomy" id="269796"/>
    <lineage>
        <taxon>Bacteria</taxon>
        <taxon>Pseudomonadati</taxon>
        <taxon>Pseudomonadota</taxon>
        <taxon>Alphaproteobacteria</taxon>
        <taxon>Rhodospirillales</taxon>
        <taxon>Rhodospirillaceae</taxon>
        <taxon>Rhodospirillum</taxon>
    </lineage>
</organism>
<dbReference type="SUPFAM" id="SSF53850">
    <property type="entry name" value="Periplasmic binding protein-like II"/>
    <property type="match status" value="1"/>
</dbReference>